<keyword evidence="2" id="KW-0812">Transmembrane</keyword>
<reference evidence="3" key="5">
    <citation type="submission" date="2021-09" db="EMBL/GenBank/DDBJ databases">
        <authorList>
            <person name="Gilroy R."/>
        </authorList>
    </citation>
    <scope>NUCLEOTIDE SEQUENCE</scope>
    <source>
        <strain evidence="3">CHK174-6876</strain>
    </source>
</reference>
<dbReference type="InterPro" id="IPR007060">
    <property type="entry name" value="FtsL/DivIC"/>
</dbReference>
<dbReference type="Proteomes" id="UP000707535">
    <property type="component" value="Unassembled WGS sequence"/>
</dbReference>
<reference evidence="7" key="2">
    <citation type="submission" date="2016-11" db="EMBL/GenBank/DDBJ databases">
        <authorList>
            <person name="Papadimitriou K."/>
        </authorList>
    </citation>
    <scope>NUCLEOTIDE SEQUENCE [LARGE SCALE GENOMIC DNA]</scope>
    <source>
        <strain evidence="7">ACA-DC 1533</strain>
    </source>
</reference>
<protein>
    <submittedName>
        <fullName evidence="4 5">Cell division protein DIVIC</fullName>
    </submittedName>
    <submittedName>
        <fullName evidence="3">Septum formation initiator family protein</fullName>
    </submittedName>
</protein>
<sequence length="134" mass="16008">MAQKKSNVKVLNNEYYRQQTSSNDKKQQEYLVEKKHRRHMHILVAFALIVTLICSVQIVKNYTQARQINTQTRTAQKELTGQKSQNADLKLQVKQLKDPEYLQKYIRERYFYSKKHETIYNLPEDRSKSVTNDN</sequence>
<keyword evidence="4" id="KW-0132">Cell division</keyword>
<dbReference type="RefSeq" id="WP_010499622.1">
    <property type="nucleotide sequence ID" value="NZ_JAQDEX010000020.1"/>
</dbReference>
<dbReference type="EMBL" id="JQBK01000097">
    <property type="protein sequence ID" value="KRN80957.1"/>
    <property type="molecule type" value="Genomic_DNA"/>
</dbReference>
<dbReference type="EMBL" id="DYXG01000053">
    <property type="protein sequence ID" value="HJE97054.1"/>
    <property type="molecule type" value="Genomic_DNA"/>
</dbReference>
<keyword evidence="4" id="KW-0131">Cell cycle</keyword>
<accession>A0A0R2K4F1</accession>
<dbReference type="GO" id="GO:0051301">
    <property type="term" value="P:cell division"/>
    <property type="evidence" value="ECO:0007669"/>
    <property type="project" value="UniProtKB-KW"/>
</dbReference>
<dbReference type="GeneID" id="95348848"/>
<feature type="transmembrane region" description="Helical" evidence="2">
    <location>
        <begin position="40"/>
        <end position="59"/>
    </location>
</feature>
<evidence type="ECO:0000313" key="5">
    <source>
        <dbReference type="EMBL" id="SFV40199.1"/>
    </source>
</evidence>
<dbReference type="PANTHER" id="PTHR40027:SF1">
    <property type="entry name" value="CELL DIVISION PROTEIN DIVIC"/>
    <property type="match status" value="1"/>
</dbReference>
<dbReference type="EMBL" id="LT630287">
    <property type="protein sequence ID" value="SFV40199.1"/>
    <property type="molecule type" value="Genomic_DNA"/>
</dbReference>
<dbReference type="PANTHER" id="PTHR40027">
    <property type="entry name" value="CELL DIVISION PROTEIN DIVIC"/>
    <property type="match status" value="1"/>
</dbReference>
<keyword evidence="2" id="KW-0472">Membrane</keyword>
<gene>
    <name evidence="4" type="ORF">IV43_GL002262</name>
    <name evidence="3" type="ORF">K8V00_05480</name>
    <name evidence="5" type="ORF">LAC1533_0779</name>
</gene>
<name>A0A0R2K4F1_9LACO</name>
<feature type="region of interest" description="Disordered" evidence="1">
    <location>
        <begin position="1"/>
        <end position="26"/>
    </location>
</feature>
<reference evidence="5" key="3">
    <citation type="submission" date="2016-11" db="EMBL/GenBank/DDBJ databases">
        <authorList>
            <person name="Jaros S."/>
            <person name="Januszkiewicz K."/>
            <person name="Wedrychowicz H."/>
        </authorList>
    </citation>
    <scope>NUCLEOTIDE SEQUENCE [LARGE SCALE GENOMIC DNA]</scope>
    <source>
        <strain evidence="5">ACA-DC 1533</strain>
    </source>
</reference>
<dbReference type="PATRIC" id="fig|89059.3.peg.2382"/>
<reference evidence="4 6" key="1">
    <citation type="journal article" date="2015" name="Genome Announc.">
        <title>Expanding the biotechnology potential of lactobacilli through comparative genomics of 213 strains and associated genera.</title>
        <authorList>
            <person name="Sun Z."/>
            <person name="Harris H.M."/>
            <person name="McCann A."/>
            <person name="Guo C."/>
            <person name="Argimon S."/>
            <person name="Zhang W."/>
            <person name="Yang X."/>
            <person name="Jeffery I.B."/>
            <person name="Cooney J.C."/>
            <person name="Kagawa T.F."/>
            <person name="Liu W."/>
            <person name="Song Y."/>
            <person name="Salvetti E."/>
            <person name="Wrobel A."/>
            <person name="Rasinkangas P."/>
            <person name="Parkhill J."/>
            <person name="Rea M.C."/>
            <person name="O'Sullivan O."/>
            <person name="Ritari J."/>
            <person name="Douillard F.P."/>
            <person name="Paul Ross R."/>
            <person name="Yang R."/>
            <person name="Briner A.E."/>
            <person name="Felis G.E."/>
            <person name="de Vos W.M."/>
            <person name="Barrangou R."/>
            <person name="Klaenhammer T.R."/>
            <person name="Caufield P.W."/>
            <person name="Cui Y."/>
            <person name="Zhang H."/>
            <person name="O'Toole P.W."/>
        </authorList>
    </citation>
    <scope>NUCLEOTIDE SEQUENCE [LARGE SCALE GENOMIC DNA]</scope>
    <source>
        <strain evidence="4 6">DSM 15353</strain>
    </source>
</reference>
<evidence type="ECO:0000313" key="7">
    <source>
        <dbReference type="Proteomes" id="UP000190935"/>
    </source>
</evidence>
<evidence type="ECO:0000256" key="1">
    <source>
        <dbReference type="SAM" id="MobiDB-lite"/>
    </source>
</evidence>
<evidence type="ECO:0000256" key="2">
    <source>
        <dbReference type="SAM" id="Phobius"/>
    </source>
</evidence>
<dbReference type="InterPro" id="IPR039076">
    <property type="entry name" value="DivIC"/>
</dbReference>
<dbReference type="Proteomes" id="UP000051491">
    <property type="component" value="Unassembled WGS sequence"/>
</dbReference>
<evidence type="ECO:0000313" key="3">
    <source>
        <dbReference type="EMBL" id="HJE97054.1"/>
    </source>
</evidence>
<proteinExistence type="predicted"/>
<dbReference type="Pfam" id="PF04977">
    <property type="entry name" value="DivIC"/>
    <property type="match status" value="1"/>
</dbReference>
<organism evidence="4 6">
    <name type="scientific">Ligilactobacillus acidipiscis</name>
    <dbReference type="NCBI Taxonomy" id="89059"/>
    <lineage>
        <taxon>Bacteria</taxon>
        <taxon>Bacillati</taxon>
        <taxon>Bacillota</taxon>
        <taxon>Bacilli</taxon>
        <taxon>Lactobacillales</taxon>
        <taxon>Lactobacillaceae</taxon>
        <taxon>Ligilactobacillus</taxon>
    </lineage>
</organism>
<keyword evidence="2" id="KW-1133">Transmembrane helix</keyword>
<evidence type="ECO:0000313" key="6">
    <source>
        <dbReference type="Proteomes" id="UP000051491"/>
    </source>
</evidence>
<dbReference type="KEGG" id="laca:LAC1533_0779"/>
<evidence type="ECO:0000313" key="4">
    <source>
        <dbReference type="EMBL" id="KRN80957.1"/>
    </source>
</evidence>
<dbReference type="OrthoDB" id="2151746at2"/>
<dbReference type="AlphaFoldDB" id="A0A0R2K4F1"/>
<dbReference type="STRING" id="89059.LAC1533_0779"/>
<reference evidence="3" key="4">
    <citation type="journal article" date="2021" name="PeerJ">
        <title>Extensive microbial diversity within the chicken gut microbiome revealed by metagenomics and culture.</title>
        <authorList>
            <person name="Gilroy R."/>
            <person name="Ravi A."/>
            <person name="Getino M."/>
            <person name="Pursley I."/>
            <person name="Horton D.L."/>
            <person name="Alikhan N.F."/>
            <person name="Baker D."/>
            <person name="Gharbi K."/>
            <person name="Hall N."/>
            <person name="Watson M."/>
            <person name="Adriaenssens E.M."/>
            <person name="Foster-Nyarko E."/>
            <person name="Jarju S."/>
            <person name="Secka A."/>
            <person name="Antonio M."/>
            <person name="Oren A."/>
            <person name="Chaudhuri R.R."/>
            <person name="La Ragione R."/>
            <person name="Hildebrand F."/>
            <person name="Pallen M.J."/>
        </authorList>
    </citation>
    <scope>NUCLEOTIDE SEQUENCE</scope>
    <source>
        <strain evidence="3">CHK174-6876</strain>
    </source>
</reference>
<dbReference type="Proteomes" id="UP000190935">
    <property type="component" value="Chromosome I"/>
</dbReference>